<comment type="caution">
    <text evidence="1">The sequence shown here is derived from an EMBL/GenBank/DDBJ whole genome shotgun (WGS) entry which is preliminary data.</text>
</comment>
<proteinExistence type="predicted"/>
<accession>A0AAU9IQR5</accession>
<protein>
    <submittedName>
        <fullName evidence="1">Uncharacterized protein</fullName>
    </submittedName>
</protein>
<dbReference type="AlphaFoldDB" id="A0AAU9IQR5"/>
<organism evidence="1 2">
    <name type="scientific">Blepharisma stoltei</name>
    <dbReference type="NCBI Taxonomy" id="1481888"/>
    <lineage>
        <taxon>Eukaryota</taxon>
        <taxon>Sar</taxon>
        <taxon>Alveolata</taxon>
        <taxon>Ciliophora</taxon>
        <taxon>Postciliodesmatophora</taxon>
        <taxon>Heterotrichea</taxon>
        <taxon>Heterotrichida</taxon>
        <taxon>Blepharismidae</taxon>
        <taxon>Blepharisma</taxon>
    </lineage>
</organism>
<sequence length="171" mass="20680">MLIQANYFNSFYQIKFFMRISWYKDGVSIRQKRSEIIKLKQNKKLKSKKKAVPKIRKERIPTTSNFALRNKARLKYHNWNYGYYYSLFYSGLETPFGGDDEEEIAIVNTSVHENEKLFKKSDAILNTEYEYLKPMIHYKKFNFYNYSKTYLKHVSMKDVTHAFFLCCLMDF</sequence>
<reference evidence="1" key="1">
    <citation type="submission" date="2021-09" db="EMBL/GenBank/DDBJ databases">
        <authorList>
            <consortium name="AG Swart"/>
            <person name="Singh M."/>
            <person name="Singh A."/>
            <person name="Seah K."/>
            <person name="Emmerich C."/>
        </authorList>
    </citation>
    <scope>NUCLEOTIDE SEQUENCE</scope>
    <source>
        <strain evidence="1">ATCC30299</strain>
    </source>
</reference>
<evidence type="ECO:0000313" key="1">
    <source>
        <dbReference type="EMBL" id="CAG9317901.1"/>
    </source>
</evidence>
<evidence type="ECO:0000313" key="2">
    <source>
        <dbReference type="Proteomes" id="UP001162131"/>
    </source>
</evidence>
<gene>
    <name evidence="1" type="ORF">BSTOLATCC_MIC20206</name>
</gene>
<name>A0AAU9IQR5_9CILI</name>
<dbReference type="EMBL" id="CAJZBQ010000019">
    <property type="protein sequence ID" value="CAG9317901.1"/>
    <property type="molecule type" value="Genomic_DNA"/>
</dbReference>
<keyword evidence="2" id="KW-1185">Reference proteome</keyword>
<dbReference type="Proteomes" id="UP001162131">
    <property type="component" value="Unassembled WGS sequence"/>
</dbReference>